<name>A0AAJ7J655_9HYME</name>
<feature type="region of interest" description="Disordered" evidence="1">
    <location>
        <begin position="120"/>
        <end position="155"/>
    </location>
</feature>
<evidence type="ECO:0000256" key="2">
    <source>
        <dbReference type="SAM" id="Phobius"/>
    </source>
</evidence>
<reference evidence="4" key="1">
    <citation type="submission" date="2025-08" db="UniProtKB">
        <authorList>
            <consortium name="RefSeq"/>
        </authorList>
    </citation>
    <scope>IDENTIFICATION</scope>
    <source>
        <tissue evidence="4">Whole body</tissue>
    </source>
</reference>
<keyword evidence="3" id="KW-1185">Reference proteome</keyword>
<evidence type="ECO:0000313" key="4">
    <source>
        <dbReference type="RefSeq" id="XP_017885825.1"/>
    </source>
</evidence>
<dbReference type="KEGG" id="ccal:108628430"/>
<keyword evidence="2" id="KW-0812">Transmembrane</keyword>
<evidence type="ECO:0000313" key="3">
    <source>
        <dbReference type="Proteomes" id="UP000694925"/>
    </source>
</evidence>
<sequence length="155" mass="17919">MKNRSNGKNGKAVVQGKAERSENRQKSQRKSSVFHSISLIVLHVLDAMLLVILLPFMIWQWVSANDRLKIILKAVVEVAVELIMWVIFAGVSILMTTTFVLEEAYFRKNDNEKLRQLMIARNEPTPNDNESQKEYPPHSKEQEKLKTENKDRPLC</sequence>
<feature type="compositionally biased region" description="Basic and acidic residues" evidence="1">
    <location>
        <begin position="130"/>
        <end position="155"/>
    </location>
</feature>
<proteinExistence type="predicted"/>
<protein>
    <submittedName>
        <fullName evidence="4">Uncharacterized protein LOC108628430</fullName>
    </submittedName>
</protein>
<feature type="transmembrane region" description="Helical" evidence="2">
    <location>
        <begin position="82"/>
        <end position="101"/>
    </location>
</feature>
<feature type="transmembrane region" description="Helical" evidence="2">
    <location>
        <begin position="33"/>
        <end position="62"/>
    </location>
</feature>
<dbReference type="AlphaFoldDB" id="A0AAJ7J655"/>
<accession>A0AAJ7J655</accession>
<dbReference type="RefSeq" id="XP_017885825.1">
    <property type="nucleotide sequence ID" value="XM_018030336.1"/>
</dbReference>
<dbReference type="Proteomes" id="UP000694925">
    <property type="component" value="Unplaced"/>
</dbReference>
<keyword evidence="2" id="KW-0472">Membrane</keyword>
<dbReference type="GeneID" id="108628430"/>
<organism evidence="3 4">
    <name type="scientific">Ceratina calcarata</name>
    <dbReference type="NCBI Taxonomy" id="156304"/>
    <lineage>
        <taxon>Eukaryota</taxon>
        <taxon>Metazoa</taxon>
        <taxon>Ecdysozoa</taxon>
        <taxon>Arthropoda</taxon>
        <taxon>Hexapoda</taxon>
        <taxon>Insecta</taxon>
        <taxon>Pterygota</taxon>
        <taxon>Neoptera</taxon>
        <taxon>Endopterygota</taxon>
        <taxon>Hymenoptera</taxon>
        <taxon>Apocrita</taxon>
        <taxon>Aculeata</taxon>
        <taxon>Apoidea</taxon>
        <taxon>Anthophila</taxon>
        <taxon>Apidae</taxon>
        <taxon>Ceratina</taxon>
        <taxon>Zadontomerus</taxon>
    </lineage>
</organism>
<keyword evidence="2" id="KW-1133">Transmembrane helix</keyword>
<feature type="region of interest" description="Disordered" evidence="1">
    <location>
        <begin position="1"/>
        <end position="27"/>
    </location>
</feature>
<evidence type="ECO:0000256" key="1">
    <source>
        <dbReference type="SAM" id="MobiDB-lite"/>
    </source>
</evidence>
<gene>
    <name evidence="4" type="primary">LOC108628430</name>
</gene>